<sequence length="566" mass="63837">MPSPPAIAIATPIPPILLWSTHRSKDTIIRHSCSQAIVHVPMEDDTLGRWLEYCDAIYNTTEPELGFEPKYKAQIARFKYKLLSSSSIEEREEDSSAYIPVSVDQIHLMRNTAGLKNLQGELANHGRQISKTEEGILEMDGRVRVIEHKIQQQSINAQQSSLSRQSGRPDSWSICTTSDQQTAEMEDDESDEEWDKLSVSPHSNSVDLPVTQSTQETTEQCLAVQEDSLHPTPDVEAFASDAFGSDQEQYQYPNLSRTLSDMGWILQNYHEAFIRVSQDMEGLRTSLKELAVRNTWDPTDLMLKIDRLESESEAHFANDFLANERLNEVDRSLRDYEGLEAKIDEQHYEINRIALRVGDGIEPEAKSTECEGTVELEVGDPRSVIVLERDWGDLIGNIVGSRDNVDNPEELVMGDAKDQGSGTSLGNDPKEVITNDADIPQDHAITDAQNEERLSDLEKSHLGLCQTVLAFRKRVRRRTVNMGYKLAQINDEFHIPNIHMKTSIGTDTLPQLTTRKISQLSKSELDDWLDFYDIPQKHLTTPRRKRIALYAFLGGVPGADTFSGES</sequence>
<dbReference type="AlphaFoldDB" id="A0A1B9G4Y2"/>
<dbReference type="EMBL" id="KI894020">
    <property type="protein sequence ID" value="OCF26058.1"/>
    <property type="molecule type" value="Genomic_DNA"/>
</dbReference>
<protein>
    <submittedName>
        <fullName evidence="2">Uncharacterized protein</fullName>
    </submittedName>
</protein>
<accession>A0A1B9G4Y2</accession>
<evidence type="ECO:0000313" key="3">
    <source>
        <dbReference type="EMBL" id="WVW78407.1"/>
    </source>
</evidence>
<dbReference type="KEGG" id="kbi:30208134"/>
<reference evidence="2" key="3">
    <citation type="submission" date="2014-01" db="EMBL/GenBank/DDBJ databases">
        <title>Evolution of pathogenesis and genome organization in the Tremellales.</title>
        <authorList>
            <person name="Cuomo C."/>
            <person name="Litvintseva A."/>
            <person name="Heitman J."/>
            <person name="Chen Y."/>
            <person name="Sun S."/>
            <person name="Springer D."/>
            <person name="Dromer F."/>
            <person name="Young S."/>
            <person name="Zeng Q."/>
            <person name="Chapman S."/>
            <person name="Gujja S."/>
            <person name="Saif S."/>
            <person name="Birren B."/>
        </authorList>
    </citation>
    <scope>NUCLEOTIDE SEQUENCE</scope>
    <source>
        <strain evidence="2">CBS 10118</strain>
    </source>
</reference>
<proteinExistence type="predicted"/>
<keyword evidence="4" id="KW-1185">Reference proteome</keyword>
<dbReference type="EMBL" id="CP144541">
    <property type="protein sequence ID" value="WVW78407.1"/>
    <property type="molecule type" value="Genomic_DNA"/>
</dbReference>
<feature type="region of interest" description="Disordered" evidence="1">
    <location>
        <begin position="154"/>
        <end position="216"/>
    </location>
</feature>
<feature type="compositionally biased region" description="Polar residues" evidence="1">
    <location>
        <begin position="200"/>
        <end position="216"/>
    </location>
</feature>
<dbReference type="RefSeq" id="XP_019047128.1">
    <property type="nucleotide sequence ID" value="XM_019190380.1"/>
</dbReference>
<evidence type="ECO:0000256" key="1">
    <source>
        <dbReference type="SAM" id="MobiDB-lite"/>
    </source>
</evidence>
<gene>
    <name evidence="2" type="ORF">I302_03735</name>
    <name evidence="3" type="ORF">I302_100361</name>
</gene>
<reference evidence="2" key="1">
    <citation type="submission" date="2013-07" db="EMBL/GenBank/DDBJ databases">
        <title>The Genome Sequence of Cryptococcus bestiolae CBS10118.</title>
        <authorList>
            <consortium name="The Broad Institute Genome Sequencing Platform"/>
            <person name="Cuomo C."/>
            <person name="Litvintseva A."/>
            <person name="Chen Y."/>
            <person name="Heitman J."/>
            <person name="Sun S."/>
            <person name="Springer D."/>
            <person name="Dromer F."/>
            <person name="Young S.K."/>
            <person name="Zeng Q."/>
            <person name="Gargeya S."/>
            <person name="Fitzgerald M."/>
            <person name="Abouelleil A."/>
            <person name="Alvarado L."/>
            <person name="Berlin A.M."/>
            <person name="Chapman S.B."/>
            <person name="Dewar J."/>
            <person name="Goldberg J."/>
            <person name="Griggs A."/>
            <person name="Gujja S."/>
            <person name="Hansen M."/>
            <person name="Howarth C."/>
            <person name="Imamovic A."/>
            <person name="Larimer J."/>
            <person name="McCowan C."/>
            <person name="Murphy C."/>
            <person name="Pearson M."/>
            <person name="Priest M."/>
            <person name="Roberts A."/>
            <person name="Saif S."/>
            <person name="Shea T."/>
            <person name="Sykes S."/>
            <person name="Wortman J."/>
            <person name="Nusbaum C."/>
            <person name="Birren B."/>
        </authorList>
    </citation>
    <scope>NUCLEOTIDE SEQUENCE [LARGE SCALE GENOMIC DNA]</scope>
    <source>
        <strain evidence="2">CBS 10118</strain>
    </source>
</reference>
<dbReference type="VEuPathDB" id="FungiDB:I302_03735"/>
<organism evidence="2">
    <name type="scientific">Kwoniella bestiolae CBS 10118</name>
    <dbReference type="NCBI Taxonomy" id="1296100"/>
    <lineage>
        <taxon>Eukaryota</taxon>
        <taxon>Fungi</taxon>
        <taxon>Dikarya</taxon>
        <taxon>Basidiomycota</taxon>
        <taxon>Agaricomycotina</taxon>
        <taxon>Tremellomycetes</taxon>
        <taxon>Tremellales</taxon>
        <taxon>Cryptococcaceae</taxon>
        <taxon>Kwoniella</taxon>
    </lineage>
</organism>
<name>A0A1B9G4Y2_9TREE</name>
<reference evidence="3" key="4">
    <citation type="submission" date="2024-02" db="EMBL/GenBank/DDBJ databases">
        <title>Comparative genomics of Cryptococcus and Kwoniella reveals pathogenesis evolution and contrasting modes of karyotype evolution via chromosome fusion or intercentromeric recombination.</title>
        <authorList>
            <person name="Coelho M.A."/>
            <person name="David-Palma M."/>
            <person name="Shea T."/>
            <person name="Bowers K."/>
            <person name="McGinley-Smith S."/>
            <person name="Mohammad A.W."/>
            <person name="Gnirke A."/>
            <person name="Yurkov A.M."/>
            <person name="Nowrousian M."/>
            <person name="Sun S."/>
            <person name="Cuomo C.A."/>
            <person name="Heitman J."/>
        </authorList>
    </citation>
    <scope>NUCLEOTIDE SEQUENCE</scope>
    <source>
        <strain evidence="3">CBS 10118</strain>
    </source>
</reference>
<feature type="compositionally biased region" description="Acidic residues" evidence="1">
    <location>
        <begin position="184"/>
        <end position="194"/>
    </location>
</feature>
<dbReference type="GeneID" id="30208134"/>
<dbReference type="Proteomes" id="UP000092730">
    <property type="component" value="Chromosome 1"/>
</dbReference>
<reference evidence="3" key="2">
    <citation type="submission" date="2013-07" db="EMBL/GenBank/DDBJ databases">
        <authorList>
            <consortium name="The Broad Institute Genome Sequencing Platform"/>
            <person name="Cuomo C."/>
            <person name="Litvintseva A."/>
            <person name="Chen Y."/>
            <person name="Heitman J."/>
            <person name="Sun S."/>
            <person name="Springer D."/>
            <person name="Dromer F."/>
            <person name="Young S.K."/>
            <person name="Zeng Q."/>
            <person name="Gargeya S."/>
            <person name="Fitzgerald M."/>
            <person name="Abouelleil A."/>
            <person name="Alvarado L."/>
            <person name="Berlin A.M."/>
            <person name="Chapman S.B."/>
            <person name="Dewar J."/>
            <person name="Goldberg J."/>
            <person name="Griggs A."/>
            <person name="Gujja S."/>
            <person name="Hansen M."/>
            <person name="Howarth C."/>
            <person name="Imamovic A."/>
            <person name="Larimer J."/>
            <person name="McCowan C."/>
            <person name="Murphy C."/>
            <person name="Pearson M."/>
            <person name="Priest M."/>
            <person name="Roberts A."/>
            <person name="Saif S."/>
            <person name="Shea T."/>
            <person name="Sykes S."/>
            <person name="Wortman J."/>
            <person name="Nusbaum C."/>
            <person name="Birren B."/>
        </authorList>
    </citation>
    <scope>NUCLEOTIDE SEQUENCE</scope>
    <source>
        <strain evidence="3">CBS 10118</strain>
    </source>
</reference>
<evidence type="ECO:0000313" key="4">
    <source>
        <dbReference type="Proteomes" id="UP000092730"/>
    </source>
</evidence>
<evidence type="ECO:0000313" key="2">
    <source>
        <dbReference type="EMBL" id="OCF26058.1"/>
    </source>
</evidence>
<feature type="compositionally biased region" description="Low complexity" evidence="1">
    <location>
        <begin position="154"/>
        <end position="163"/>
    </location>
</feature>
<feature type="compositionally biased region" description="Polar residues" evidence="1">
    <location>
        <begin position="164"/>
        <end position="183"/>
    </location>
</feature>